<dbReference type="InterPro" id="IPR050748">
    <property type="entry name" value="Glycosyltrans_8_dom-fam"/>
</dbReference>
<evidence type="ECO:0000313" key="5">
    <source>
        <dbReference type="Proteomes" id="UP000199365"/>
    </source>
</evidence>
<sequence>MKMSLVNEAHGFYLKGRFLDALSIYRKLAGLLGEDLFRANISLCEKRLGIGRNLPGNGQNRINIAFITDDGFALPTYVALHSLIRNKNDDVEVNVYVLSVNLSRENIDNLKSLQKDKVWVFILELDENSSQFSILKNGFHVSTAAITKFSLPEILADLDKVLYLDGDIIVRSDLSELYNVCIDDLYAGVVPDIKPTLKYKPSILSKLNVEHHRYYFNSGMMLLNLKKMRQDDLTNKLLDYRKNGINFFMDQDALNVVFADNVKYLSCRNNLLVTLQGEFTLDQIAHEYKEPIKCKSFSDLVESANVVHFASKEKPWKILQGEQFLLWYRYYLTSGAAANNLFEIPEVIRNVDPYGVIVSLTSYPARIGSAHITVKSLLSQTFQPSAVVLWLAEEEFPGGEVSLPKELLDLKPSGLSIQWCHNIKSYKKLIPALKAYPDNVIVTADDDIVYKPTWLEQLVGSYLQYPDSIHCCRAHKISVDGETFMSYRKWRRNIKDPAPSYQTFFTGCGGVLYPPASLHSDVMNEVDFTTLCGSGDDIWFWSMAVLNGTKIRVIPDKSFTLEFTPDSQEVALWRNNDVGGENDAMLNRILSRYPDIAKLVEHGGVEELAI</sequence>
<organism evidence="4 5">
    <name type="scientific">Paraburkholderia tuberum</name>
    <dbReference type="NCBI Taxonomy" id="157910"/>
    <lineage>
        <taxon>Bacteria</taxon>
        <taxon>Pseudomonadati</taxon>
        <taxon>Pseudomonadota</taxon>
        <taxon>Betaproteobacteria</taxon>
        <taxon>Burkholderiales</taxon>
        <taxon>Burkholderiaceae</taxon>
        <taxon>Paraburkholderia</taxon>
    </lineage>
</organism>
<dbReference type="Proteomes" id="UP000199365">
    <property type="component" value="Unassembled WGS sequence"/>
</dbReference>
<dbReference type="PANTHER" id="PTHR13778">
    <property type="entry name" value="GLYCOSYLTRANSFERASE 8 DOMAIN-CONTAINING PROTEIN"/>
    <property type="match status" value="1"/>
</dbReference>
<dbReference type="AlphaFoldDB" id="A0A1H1IVT5"/>
<dbReference type="EMBL" id="FNKX01000002">
    <property type="protein sequence ID" value="SDR41822.1"/>
    <property type="molecule type" value="Genomic_DNA"/>
</dbReference>
<accession>A0A1H1IVT5</accession>
<dbReference type="GO" id="GO:0046872">
    <property type="term" value="F:metal ion binding"/>
    <property type="evidence" value="ECO:0007669"/>
    <property type="project" value="UniProtKB-KW"/>
</dbReference>
<dbReference type="InterPro" id="IPR002495">
    <property type="entry name" value="Glyco_trans_8"/>
</dbReference>
<dbReference type="Gene3D" id="3.90.550.10">
    <property type="entry name" value="Spore Coat Polysaccharide Biosynthesis Protein SpsA, Chain A"/>
    <property type="match status" value="1"/>
</dbReference>
<evidence type="ECO:0000256" key="2">
    <source>
        <dbReference type="ARBA" id="ARBA00022679"/>
    </source>
</evidence>
<evidence type="ECO:0000256" key="1">
    <source>
        <dbReference type="ARBA" id="ARBA00022676"/>
    </source>
</evidence>
<keyword evidence="2 4" id="KW-0808">Transferase</keyword>
<name>A0A1H1IVT5_9BURK</name>
<dbReference type="SUPFAM" id="SSF53448">
    <property type="entry name" value="Nucleotide-diphospho-sugar transferases"/>
    <property type="match status" value="2"/>
</dbReference>
<dbReference type="PANTHER" id="PTHR13778:SF47">
    <property type="entry name" value="LIPOPOLYSACCHARIDE 1,3-GALACTOSYLTRANSFERASE"/>
    <property type="match status" value="1"/>
</dbReference>
<evidence type="ECO:0000256" key="3">
    <source>
        <dbReference type="ARBA" id="ARBA00022723"/>
    </source>
</evidence>
<dbReference type="GO" id="GO:0016757">
    <property type="term" value="F:glycosyltransferase activity"/>
    <property type="evidence" value="ECO:0007669"/>
    <property type="project" value="UniProtKB-KW"/>
</dbReference>
<keyword evidence="3" id="KW-0479">Metal-binding</keyword>
<dbReference type="CDD" id="cd04194">
    <property type="entry name" value="GT8_A4GalT_like"/>
    <property type="match status" value="1"/>
</dbReference>
<reference evidence="5" key="1">
    <citation type="submission" date="2016-10" db="EMBL/GenBank/DDBJ databases">
        <authorList>
            <person name="Varghese N."/>
            <person name="Submissions S."/>
        </authorList>
    </citation>
    <scope>NUCLEOTIDE SEQUENCE [LARGE SCALE GENOMIC DNA]</scope>
    <source>
        <strain evidence="5">DUS833</strain>
    </source>
</reference>
<keyword evidence="1" id="KW-0328">Glycosyltransferase</keyword>
<gene>
    <name evidence="4" type="ORF">SAMN05445850_3741</name>
</gene>
<dbReference type="InterPro" id="IPR029044">
    <property type="entry name" value="Nucleotide-diphossugar_trans"/>
</dbReference>
<dbReference type="STRING" id="157910.SAMN05445850_3741"/>
<keyword evidence="5" id="KW-1185">Reference proteome</keyword>
<dbReference type="Pfam" id="PF01501">
    <property type="entry name" value="Glyco_transf_8"/>
    <property type="match status" value="1"/>
</dbReference>
<evidence type="ECO:0000313" key="4">
    <source>
        <dbReference type="EMBL" id="SDR41822.1"/>
    </source>
</evidence>
<proteinExistence type="predicted"/>
<protein>
    <submittedName>
        <fullName evidence="4">Lipopolysaccharide biosynthesis protein, LPS:glycosyltransferase</fullName>
    </submittedName>
</protein>